<gene>
    <name evidence="1" type="ORF">F4V73_11030</name>
</gene>
<accession>A0A5M9R7U7</accession>
<reference evidence="1 2" key="1">
    <citation type="submission" date="2019-09" db="EMBL/GenBank/DDBJ databases">
        <title>Draft genome sequence of various Type strains from the CCUG.</title>
        <authorList>
            <person name="Pineiro-Iglesias B."/>
            <person name="Tunovic T."/>
            <person name="Unosson C."/>
            <person name="Inganas E."/>
            <person name="Ohlen M."/>
            <person name="Cardew S."/>
            <person name="Jensie-Markopoulos S."/>
            <person name="Salva-Serra F."/>
            <person name="Jaen-Luchoro D."/>
            <person name="Karlsson R."/>
            <person name="Svensson-Stadler L."/>
            <person name="Chun J."/>
            <person name="Moore E."/>
        </authorList>
    </citation>
    <scope>NUCLEOTIDE SEQUENCE [LARGE SCALE GENOMIC DNA]</scope>
    <source>
        <strain evidence="1 2">CCUG 53682T</strain>
    </source>
</reference>
<proteinExistence type="predicted"/>
<dbReference type="Proteomes" id="UP000322181">
    <property type="component" value="Unassembled WGS sequence"/>
</dbReference>
<sequence length="64" mass="6861">MGSSKLSRHGVIFACDYPHGLQYGRQYSGIGTVFQLLPDKGCGYQVLSEHLHPAAGGVNHYPSG</sequence>
<evidence type="ECO:0000313" key="1">
    <source>
        <dbReference type="EMBL" id="KAA8715495.1"/>
    </source>
</evidence>
<evidence type="ECO:0000313" key="2">
    <source>
        <dbReference type="Proteomes" id="UP000322181"/>
    </source>
</evidence>
<protein>
    <submittedName>
        <fullName evidence="1">Uncharacterized protein</fullName>
    </submittedName>
</protein>
<name>A0A5M9R7U7_9GAMM</name>
<dbReference type="RefSeq" id="WP_067366589.1">
    <property type="nucleotide sequence ID" value="NZ_BAAAFS010000002.1"/>
</dbReference>
<organism evidence="1 2">
    <name type="scientific">Morganella psychrotolerans</name>
    <dbReference type="NCBI Taxonomy" id="368603"/>
    <lineage>
        <taxon>Bacteria</taxon>
        <taxon>Pseudomonadati</taxon>
        <taxon>Pseudomonadota</taxon>
        <taxon>Gammaproteobacteria</taxon>
        <taxon>Enterobacterales</taxon>
        <taxon>Morganellaceae</taxon>
        <taxon>Morganella</taxon>
    </lineage>
</organism>
<dbReference type="EMBL" id="VXKB01000002">
    <property type="protein sequence ID" value="KAA8715495.1"/>
    <property type="molecule type" value="Genomic_DNA"/>
</dbReference>
<comment type="caution">
    <text evidence="1">The sequence shown here is derived from an EMBL/GenBank/DDBJ whole genome shotgun (WGS) entry which is preliminary data.</text>
</comment>
<dbReference type="AlphaFoldDB" id="A0A5M9R7U7"/>